<sequence>MKHLRMRLYLWLTSKHNLRGKYLMLRLNCPLQVRINALVCWHAQIKETLSLQNVEDQLNGKIFNIQMKRLFTKKNGCNTKIIHFVLPGETRCNS</sequence>
<evidence type="ECO:0000313" key="1">
    <source>
        <dbReference type="EMBL" id="KAG5577882.1"/>
    </source>
</evidence>
<evidence type="ECO:0000313" key="2">
    <source>
        <dbReference type="Proteomes" id="UP000824120"/>
    </source>
</evidence>
<name>A0A9J5WQJ1_SOLCO</name>
<keyword evidence="2" id="KW-1185">Reference proteome</keyword>
<accession>A0A9J5WQJ1</accession>
<proteinExistence type="predicted"/>
<protein>
    <submittedName>
        <fullName evidence="1">Uncharacterized protein</fullName>
    </submittedName>
</protein>
<reference evidence="1 2" key="1">
    <citation type="submission" date="2020-09" db="EMBL/GenBank/DDBJ databases">
        <title>De no assembly of potato wild relative species, Solanum commersonii.</title>
        <authorList>
            <person name="Cho K."/>
        </authorList>
    </citation>
    <scope>NUCLEOTIDE SEQUENCE [LARGE SCALE GENOMIC DNA]</scope>
    <source>
        <strain evidence="1">LZ3.2</strain>
        <tissue evidence="1">Leaf</tissue>
    </source>
</reference>
<organism evidence="1 2">
    <name type="scientific">Solanum commersonii</name>
    <name type="common">Commerson's wild potato</name>
    <name type="synonym">Commerson's nightshade</name>
    <dbReference type="NCBI Taxonomy" id="4109"/>
    <lineage>
        <taxon>Eukaryota</taxon>
        <taxon>Viridiplantae</taxon>
        <taxon>Streptophyta</taxon>
        <taxon>Embryophyta</taxon>
        <taxon>Tracheophyta</taxon>
        <taxon>Spermatophyta</taxon>
        <taxon>Magnoliopsida</taxon>
        <taxon>eudicotyledons</taxon>
        <taxon>Gunneridae</taxon>
        <taxon>Pentapetalae</taxon>
        <taxon>asterids</taxon>
        <taxon>lamiids</taxon>
        <taxon>Solanales</taxon>
        <taxon>Solanaceae</taxon>
        <taxon>Solanoideae</taxon>
        <taxon>Solaneae</taxon>
        <taxon>Solanum</taxon>
    </lineage>
</organism>
<dbReference type="AlphaFoldDB" id="A0A9J5WQJ1"/>
<dbReference type="OrthoDB" id="1321540at2759"/>
<comment type="caution">
    <text evidence="1">The sequence shown here is derived from an EMBL/GenBank/DDBJ whole genome shotgun (WGS) entry which is preliminary data.</text>
</comment>
<gene>
    <name evidence="1" type="ORF">H5410_058016</name>
</gene>
<dbReference type="EMBL" id="JACXVP010000011">
    <property type="protein sequence ID" value="KAG5577882.1"/>
    <property type="molecule type" value="Genomic_DNA"/>
</dbReference>
<dbReference type="Proteomes" id="UP000824120">
    <property type="component" value="Chromosome 11"/>
</dbReference>